<comment type="caution">
    <text evidence="4">The sequence shown here is derived from an EMBL/GenBank/DDBJ whole genome shotgun (WGS) entry which is preliminary data.</text>
</comment>
<evidence type="ECO:0000256" key="1">
    <source>
        <dbReference type="ARBA" id="ARBA00022741"/>
    </source>
</evidence>
<dbReference type="AlphaFoldDB" id="X1JKJ8"/>
<evidence type="ECO:0000256" key="2">
    <source>
        <dbReference type="ARBA" id="ARBA00022840"/>
    </source>
</evidence>
<name>X1JKJ8_9ZZZZ</name>
<accession>X1JKJ8</accession>
<feature type="domain" description="ATP-cone" evidence="3">
    <location>
        <begin position="2"/>
        <end position="58"/>
    </location>
</feature>
<gene>
    <name evidence="4" type="ORF">S03H2_66585</name>
</gene>
<feature type="non-terminal residue" evidence="4">
    <location>
        <position position="1"/>
    </location>
</feature>
<evidence type="ECO:0000313" key="4">
    <source>
        <dbReference type="EMBL" id="GAH81970.1"/>
    </source>
</evidence>
<dbReference type="Pfam" id="PF03477">
    <property type="entry name" value="ATP-cone"/>
    <property type="match status" value="1"/>
</dbReference>
<evidence type="ECO:0000259" key="3">
    <source>
        <dbReference type="Pfam" id="PF03477"/>
    </source>
</evidence>
<reference evidence="4" key="1">
    <citation type="journal article" date="2014" name="Front. Microbiol.">
        <title>High frequency of phylogenetically diverse reductive dehalogenase-homologous genes in deep subseafloor sedimentary metagenomes.</title>
        <authorList>
            <person name="Kawai M."/>
            <person name="Futagami T."/>
            <person name="Toyoda A."/>
            <person name="Takaki Y."/>
            <person name="Nishi S."/>
            <person name="Hori S."/>
            <person name="Arai W."/>
            <person name="Tsubouchi T."/>
            <person name="Morono Y."/>
            <person name="Uchiyama I."/>
            <person name="Ito T."/>
            <person name="Fujiyama A."/>
            <person name="Inagaki F."/>
            <person name="Takami H."/>
        </authorList>
    </citation>
    <scope>NUCLEOTIDE SEQUENCE</scope>
    <source>
        <strain evidence="4">Expedition CK06-06</strain>
    </source>
</reference>
<dbReference type="EMBL" id="BARU01043498">
    <property type="protein sequence ID" value="GAH81970.1"/>
    <property type="molecule type" value="Genomic_DNA"/>
</dbReference>
<keyword evidence="1" id="KW-0547">Nucleotide-binding</keyword>
<dbReference type="InterPro" id="IPR005144">
    <property type="entry name" value="ATP-cone_dom"/>
</dbReference>
<keyword evidence="2" id="KW-0067">ATP-binding</keyword>
<dbReference type="GO" id="GO:0005524">
    <property type="term" value="F:ATP binding"/>
    <property type="evidence" value="ECO:0007669"/>
    <property type="project" value="UniProtKB-KW"/>
</dbReference>
<sequence length="81" mass="9179">KQAFNAAKIKKSIHRAAKKAGFSPAKQRALVKEVGDAVIDLYKKKRVVPTSVIRKSVLGRIDRRVKSVGRAWRVVEKKKRK</sequence>
<organism evidence="4">
    <name type="scientific">marine sediment metagenome</name>
    <dbReference type="NCBI Taxonomy" id="412755"/>
    <lineage>
        <taxon>unclassified sequences</taxon>
        <taxon>metagenomes</taxon>
        <taxon>ecological metagenomes</taxon>
    </lineage>
</organism>
<protein>
    <recommendedName>
        <fullName evidence="3">ATP-cone domain-containing protein</fullName>
    </recommendedName>
</protein>
<proteinExistence type="predicted"/>